<dbReference type="InterPro" id="IPR024567">
    <property type="entry name" value="RNase_HII/HIII_dom"/>
</dbReference>
<evidence type="ECO:0000256" key="4">
    <source>
        <dbReference type="ARBA" id="ARBA00004496"/>
    </source>
</evidence>
<evidence type="ECO:0000256" key="9">
    <source>
        <dbReference type="ARBA" id="ARBA00022722"/>
    </source>
</evidence>
<evidence type="ECO:0000256" key="2">
    <source>
        <dbReference type="ARBA" id="ARBA00001946"/>
    </source>
</evidence>
<evidence type="ECO:0000256" key="1">
    <source>
        <dbReference type="ARBA" id="ARBA00000077"/>
    </source>
</evidence>
<evidence type="ECO:0000313" key="19">
    <source>
        <dbReference type="Proteomes" id="UP000177596"/>
    </source>
</evidence>
<comment type="caution">
    <text evidence="18">The sequence shown here is derived from an EMBL/GenBank/DDBJ whole genome shotgun (WGS) entry which is preliminary data.</text>
</comment>
<reference evidence="18 19" key="1">
    <citation type="journal article" date="2016" name="Nat. Commun.">
        <title>Thousands of microbial genomes shed light on interconnected biogeochemical processes in an aquifer system.</title>
        <authorList>
            <person name="Anantharaman K."/>
            <person name="Brown C.T."/>
            <person name="Hug L.A."/>
            <person name="Sharon I."/>
            <person name="Castelle C.J."/>
            <person name="Probst A.J."/>
            <person name="Thomas B.C."/>
            <person name="Singh A."/>
            <person name="Wilkins M.J."/>
            <person name="Karaoz U."/>
            <person name="Brodie E.L."/>
            <person name="Williams K.H."/>
            <person name="Hubbard S.S."/>
            <person name="Banfield J.F."/>
        </authorList>
    </citation>
    <scope>NUCLEOTIDE SEQUENCE [LARGE SCALE GENOMIC DNA]</scope>
</reference>
<comment type="function">
    <text evidence="3 14 16">Endonuclease that specifically degrades the RNA of RNA-DNA hybrids.</text>
</comment>
<proteinExistence type="inferred from homology"/>
<gene>
    <name evidence="14" type="primary">rnhB</name>
    <name evidence="18" type="ORF">A2573_00695</name>
</gene>
<dbReference type="GO" id="GO:0032299">
    <property type="term" value="C:ribonuclease H2 complex"/>
    <property type="evidence" value="ECO:0007669"/>
    <property type="project" value="TreeGrafter"/>
</dbReference>
<feature type="binding site" evidence="14 15">
    <location>
        <position position="32"/>
    </location>
    <ligand>
        <name>a divalent metal cation</name>
        <dbReference type="ChEBI" id="CHEBI:60240"/>
    </ligand>
</feature>
<dbReference type="Pfam" id="PF01351">
    <property type="entry name" value="RNase_HII"/>
    <property type="match status" value="1"/>
</dbReference>
<keyword evidence="12 14" id="KW-0378">Hydrolase</keyword>
<feature type="binding site" evidence="14 15">
    <location>
        <position position="131"/>
    </location>
    <ligand>
        <name>a divalent metal cation</name>
        <dbReference type="ChEBI" id="CHEBI:60240"/>
    </ligand>
</feature>
<dbReference type="Proteomes" id="UP000177596">
    <property type="component" value="Unassembled WGS sequence"/>
</dbReference>
<dbReference type="AlphaFoldDB" id="A0A1F8DGN6"/>
<comment type="subcellular location">
    <subcellularLocation>
        <location evidence="4 14">Cytoplasm</location>
    </subcellularLocation>
</comment>
<dbReference type="InterPro" id="IPR036397">
    <property type="entry name" value="RNaseH_sf"/>
</dbReference>
<dbReference type="GO" id="GO:0005737">
    <property type="term" value="C:cytoplasm"/>
    <property type="evidence" value="ECO:0007669"/>
    <property type="project" value="UniProtKB-SubCell"/>
</dbReference>
<keyword evidence="11 14" id="KW-0255">Endonuclease</keyword>
<protein>
    <recommendedName>
        <fullName evidence="7 14">Ribonuclease HII</fullName>
        <shortName evidence="14">RNase HII</shortName>
        <ecNumber evidence="6 14">3.1.26.4</ecNumber>
    </recommendedName>
</protein>
<dbReference type="GO" id="GO:0004523">
    <property type="term" value="F:RNA-DNA hybrid ribonuclease activity"/>
    <property type="evidence" value="ECO:0007669"/>
    <property type="project" value="UniProtKB-UniRule"/>
</dbReference>
<comment type="cofactor">
    <cofactor evidence="14 15">
        <name>Mn(2+)</name>
        <dbReference type="ChEBI" id="CHEBI:29035"/>
    </cofactor>
    <cofactor evidence="14 15">
        <name>Mg(2+)</name>
        <dbReference type="ChEBI" id="CHEBI:18420"/>
    </cofactor>
    <text evidence="14 15">Manganese or magnesium. Binds 1 divalent metal ion per monomer in the absence of substrate. May bind a second metal ion after substrate binding.</text>
</comment>
<dbReference type="CDD" id="cd07182">
    <property type="entry name" value="RNase_HII_bacteria_HII_like"/>
    <property type="match status" value="1"/>
</dbReference>
<dbReference type="SUPFAM" id="SSF53098">
    <property type="entry name" value="Ribonuclease H-like"/>
    <property type="match status" value="1"/>
</dbReference>
<dbReference type="GO" id="GO:0003723">
    <property type="term" value="F:RNA binding"/>
    <property type="evidence" value="ECO:0007669"/>
    <property type="project" value="UniProtKB-UniRule"/>
</dbReference>
<accession>A0A1F8DGN6</accession>
<dbReference type="GO" id="GO:0043137">
    <property type="term" value="P:DNA replication, removal of RNA primer"/>
    <property type="evidence" value="ECO:0007669"/>
    <property type="project" value="TreeGrafter"/>
</dbReference>
<evidence type="ECO:0000256" key="6">
    <source>
        <dbReference type="ARBA" id="ARBA00012180"/>
    </source>
</evidence>
<evidence type="ECO:0000256" key="10">
    <source>
        <dbReference type="ARBA" id="ARBA00022723"/>
    </source>
</evidence>
<dbReference type="PROSITE" id="PS51975">
    <property type="entry name" value="RNASE_H_2"/>
    <property type="match status" value="1"/>
</dbReference>
<evidence type="ECO:0000313" key="18">
    <source>
        <dbReference type="EMBL" id="OGM87767.1"/>
    </source>
</evidence>
<comment type="cofactor">
    <cofactor evidence="2">
        <name>Mg(2+)</name>
        <dbReference type="ChEBI" id="CHEBI:18420"/>
    </cofactor>
</comment>
<dbReference type="InterPro" id="IPR022898">
    <property type="entry name" value="RNase_HII"/>
</dbReference>
<keyword evidence="8 14" id="KW-0963">Cytoplasm</keyword>
<comment type="similarity">
    <text evidence="5 14 16">Belongs to the RNase HII family.</text>
</comment>
<evidence type="ECO:0000256" key="11">
    <source>
        <dbReference type="ARBA" id="ARBA00022759"/>
    </source>
</evidence>
<dbReference type="EMBL" id="MGIL01000022">
    <property type="protein sequence ID" value="OGM87767.1"/>
    <property type="molecule type" value="Genomic_DNA"/>
</dbReference>
<evidence type="ECO:0000256" key="8">
    <source>
        <dbReference type="ARBA" id="ARBA00022490"/>
    </source>
</evidence>
<dbReference type="InterPro" id="IPR012337">
    <property type="entry name" value="RNaseH-like_sf"/>
</dbReference>
<name>A0A1F8DGN6_9BACT</name>
<keyword evidence="9 14" id="KW-0540">Nuclease</keyword>
<dbReference type="InterPro" id="IPR001352">
    <property type="entry name" value="RNase_HII/HIII"/>
</dbReference>
<evidence type="ECO:0000256" key="16">
    <source>
        <dbReference type="RuleBase" id="RU003515"/>
    </source>
</evidence>
<evidence type="ECO:0000256" key="5">
    <source>
        <dbReference type="ARBA" id="ARBA00007383"/>
    </source>
</evidence>
<keyword evidence="13 14" id="KW-0464">Manganese</keyword>
<dbReference type="NCBIfam" id="NF000595">
    <property type="entry name" value="PRK00015.1-3"/>
    <property type="match status" value="1"/>
</dbReference>
<evidence type="ECO:0000256" key="12">
    <source>
        <dbReference type="ARBA" id="ARBA00022801"/>
    </source>
</evidence>
<dbReference type="HAMAP" id="MF_00052_B">
    <property type="entry name" value="RNase_HII_B"/>
    <property type="match status" value="1"/>
</dbReference>
<comment type="catalytic activity">
    <reaction evidence="1 14 15 16">
        <text>Endonucleolytic cleavage to 5'-phosphomonoester.</text>
        <dbReference type="EC" id="3.1.26.4"/>
    </reaction>
</comment>
<evidence type="ECO:0000256" key="7">
    <source>
        <dbReference type="ARBA" id="ARBA00019179"/>
    </source>
</evidence>
<evidence type="ECO:0000256" key="14">
    <source>
        <dbReference type="HAMAP-Rule" id="MF_00052"/>
    </source>
</evidence>
<evidence type="ECO:0000256" key="13">
    <source>
        <dbReference type="ARBA" id="ARBA00023211"/>
    </source>
</evidence>
<dbReference type="PANTHER" id="PTHR10954">
    <property type="entry name" value="RIBONUCLEASE H2 SUBUNIT A"/>
    <property type="match status" value="1"/>
</dbReference>
<sequence length="230" mass="25415">MAVFAESGMTLPDFRFEKKLHNKGYNHIAGVDEVGRGSFSGPVVAGCVILKPGVLPDPTGPDSITINDSKQLTPKKREAADKWIRKNSIAWGIGAASAAQINRLGIKKASEIAFRRAIKNTGIEINYLLIDAFYIPYVKGLRRKNQKAIVKGDTRSISIAAASIIAKVYRDNLMNRLGGSGKYSKYGWGKNKGYGTRKHRDAIKEYGLTCQHRKQFVATWLKNSSFSPVR</sequence>
<keyword evidence="10 14" id="KW-0479">Metal-binding</keyword>
<organism evidence="18 19">
    <name type="scientific">Candidatus Woesebacteria bacterium RIFOXYD1_FULL_43_18</name>
    <dbReference type="NCBI Taxonomy" id="1802551"/>
    <lineage>
        <taxon>Bacteria</taxon>
        <taxon>Candidatus Woeseibacteriota</taxon>
    </lineage>
</organism>
<dbReference type="GO" id="GO:0006298">
    <property type="term" value="P:mismatch repair"/>
    <property type="evidence" value="ECO:0007669"/>
    <property type="project" value="TreeGrafter"/>
</dbReference>
<evidence type="ECO:0000256" key="3">
    <source>
        <dbReference type="ARBA" id="ARBA00004065"/>
    </source>
</evidence>
<evidence type="ECO:0000256" key="15">
    <source>
        <dbReference type="PROSITE-ProRule" id="PRU01319"/>
    </source>
</evidence>
<feature type="binding site" evidence="14 15">
    <location>
        <position position="33"/>
    </location>
    <ligand>
        <name>a divalent metal cation</name>
        <dbReference type="ChEBI" id="CHEBI:60240"/>
    </ligand>
</feature>
<dbReference type="PANTHER" id="PTHR10954:SF18">
    <property type="entry name" value="RIBONUCLEASE HII"/>
    <property type="match status" value="1"/>
</dbReference>
<dbReference type="Gene3D" id="3.30.420.10">
    <property type="entry name" value="Ribonuclease H-like superfamily/Ribonuclease H"/>
    <property type="match status" value="1"/>
</dbReference>
<dbReference type="EC" id="3.1.26.4" evidence="6 14"/>
<feature type="domain" description="RNase H type-2" evidence="17">
    <location>
        <begin position="26"/>
        <end position="230"/>
    </location>
</feature>
<evidence type="ECO:0000259" key="17">
    <source>
        <dbReference type="PROSITE" id="PS51975"/>
    </source>
</evidence>
<dbReference type="GO" id="GO:0030145">
    <property type="term" value="F:manganese ion binding"/>
    <property type="evidence" value="ECO:0007669"/>
    <property type="project" value="UniProtKB-UniRule"/>
</dbReference>